<gene>
    <name evidence="2" type="ORF">BD311DRAFT_341613</name>
</gene>
<dbReference type="Proteomes" id="UP000292957">
    <property type="component" value="Unassembled WGS sequence"/>
</dbReference>
<feature type="region of interest" description="Disordered" evidence="1">
    <location>
        <begin position="160"/>
        <end position="202"/>
    </location>
</feature>
<sequence length="286" mass="31236">MGRPLFSAPRQPVVRVEPEPQHPTVEKWTYWNAFDPDSDEFFENDDAVYEAFIDPADRIQLPADRTEPLAEPIDVSSSSEASSSGRGTPTEAVSDIDSDDLRATMRVNFQNLEETRARIMRALDLPLARNSALDAEIDAGRGLPAEERVAYLLSLLERTNSGREPGQEQRGAQLETRPTRERVPTYLDWPPQDEPRSPSPEPATIVRVSVASPPARPATPPAQIVQATPSFASPSPPPSVTPRLYSWSTLSAPGPSVPASPLTNRGARMSVAHIVTPSLIPVHRAA</sequence>
<dbReference type="EMBL" id="ML143389">
    <property type="protein sequence ID" value="TBU34081.1"/>
    <property type="molecule type" value="Genomic_DNA"/>
</dbReference>
<dbReference type="AlphaFoldDB" id="A0A4Q9N4U4"/>
<reference evidence="2" key="1">
    <citation type="submission" date="2019-01" db="EMBL/GenBank/DDBJ databases">
        <title>Draft genome sequences of three monokaryotic isolates of the white-rot basidiomycete fungus Dichomitus squalens.</title>
        <authorList>
            <consortium name="DOE Joint Genome Institute"/>
            <person name="Lopez S.C."/>
            <person name="Andreopoulos B."/>
            <person name="Pangilinan J."/>
            <person name="Lipzen A."/>
            <person name="Riley R."/>
            <person name="Ahrendt S."/>
            <person name="Ng V."/>
            <person name="Barry K."/>
            <person name="Daum C."/>
            <person name="Grigoriev I.V."/>
            <person name="Hilden K.S."/>
            <person name="Makela M.R."/>
            <person name="de Vries R.P."/>
        </authorList>
    </citation>
    <scope>NUCLEOTIDE SEQUENCE [LARGE SCALE GENOMIC DNA]</scope>
    <source>
        <strain evidence="2">OM18370.1</strain>
    </source>
</reference>
<accession>A0A4Q9N4U4</accession>
<dbReference type="OrthoDB" id="3265863at2759"/>
<protein>
    <submittedName>
        <fullName evidence="2">Uncharacterized protein</fullName>
    </submittedName>
</protein>
<proteinExistence type="predicted"/>
<evidence type="ECO:0000313" key="2">
    <source>
        <dbReference type="EMBL" id="TBU34081.1"/>
    </source>
</evidence>
<feature type="region of interest" description="Disordered" evidence="1">
    <location>
        <begin position="1"/>
        <end position="22"/>
    </location>
</feature>
<feature type="region of interest" description="Disordered" evidence="1">
    <location>
        <begin position="59"/>
        <end position="99"/>
    </location>
</feature>
<name>A0A4Q9N4U4_9APHY</name>
<organism evidence="2">
    <name type="scientific">Dichomitus squalens</name>
    <dbReference type="NCBI Taxonomy" id="114155"/>
    <lineage>
        <taxon>Eukaryota</taxon>
        <taxon>Fungi</taxon>
        <taxon>Dikarya</taxon>
        <taxon>Basidiomycota</taxon>
        <taxon>Agaricomycotina</taxon>
        <taxon>Agaricomycetes</taxon>
        <taxon>Polyporales</taxon>
        <taxon>Polyporaceae</taxon>
        <taxon>Dichomitus</taxon>
    </lineage>
</organism>
<evidence type="ECO:0000256" key="1">
    <source>
        <dbReference type="SAM" id="MobiDB-lite"/>
    </source>
</evidence>